<reference evidence="2" key="2">
    <citation type="journal article" date="2007" name="Science">
        <title>Draft genome sequence of the sexually transmitted pathogen Trichomonas vaginalis.</title>
        <authorList>
            <person name="Carlton J.M."/>
            <person name="Hirt R.P."/>
            <person name="Silva J.C."/>
            <person name="Delcher A.L."/>
            <person name="Schatz M."/>
            <person name="Zhao Q."/>
            <person name="Wortman J.R."/>
            <person name="Bidwell S.L."/>
            <person name="Alsmark U.C.M."/>
            <person name="Besteiro S."/>
            <person name="Sicheritz-Ponten T."/>
            <person name="Noel C.J."/>
            <person name="Dacks J.B."/>
            <person name="Foster P.G."/>
            <person name="Simillion C."/>
            <person name="Van de Peer Y."/>
            <person name="Miranda-Saavedra D."/>
            <person name="Barton G.J."/>
            <person name="Westrop G.D."/>
            <person name="Mueller S."/>
            <person name="Dessi D."/>
            <person name="Fiori P.L."/>
            <person name="Ren Q."/>
            <person name="Paulsen I."/>
            <person name="Zhang H."/>
            <person name="Bastida-Corcuera F.D."/>
            <person name="Simoes-Barbosa A."/>
            <person name="Brown M.T."/>
            <person name="Hayes R.D."/>
            <person name="Mukherjee M."/>
            <person name="Okumura C.Y."/>
            <person name="Schneider R."/>
            <person name="Smith A.J."/>
            <person name="Vanacova S."/>
            <person name="Villalvazo M."/>
            <person name="Haas B.J."/>
            <person name="Pertea M."/>
            <person name="Feldblyum T.V."/>
            <person name="Utterback T.R."/>
            <person name="Shu C.L."/>
            <person name="Osoegawa K."/>
            <person name="de Jong P.J."/>
            <person name="Hrdy I."/>
            <person name="Horvathova L."/>
            <person name="Zubacova Z."/>
            <person name="Dolezal P."/>
            <person name="Malik S.B."/>
            <person name="Logsdon J.M. Jr."/>
            <person name="Henze K."/>
            <person name="Gupta A."/>
            <person name="Wang C.C."/>
            <person name="Dunne R.L."/>
            <person name="Upcroft J.A."/>
            <person name="Upcroft P."/>
            <person name="White O."/>
            <person name="Salzberg S.L."/>
            <person name="Tang P."/>
            <person name="Chiu C.-H."/>
            <person name="Lee Y.-S."/>
            <person name="Embley T.M."/>
            <person name="Coombs G.H."/>
            <person name="Mottram J.C."/>
            <person name="Tachezy J."/>
            <person name="Fraser-Liggett C.M."/>
            <person name="Johnson P.J."/>
        </authorList>
    </citation>
    <scope>NUCLEOTIDE SEQUENCE [LARGE SCALE GENOMIC DNA]</scope>
    <source>
        <strain evidence="2">G3</strain>
    </source>
</reference>
<dbReference type="Proteomes" id="UP000001542">
    <property type="component" value="Unassembled WGS sequence"/>
</dbReference>
<protein>
    <recommendedName>
        <fullName evidence="1">VPS9 domain-containing protein</fullName>
    </recommendedName>
</protein>
<dbReference type="InParanoid" id="A2E2C8"/>
<dbReference type="KEGG" id="tva:4771202"/>
<dbReference type="VEuPathDB" id="TrichDB:TVAGG3_0964430"/>
<dbReference type="AlphaFoldDB" id="A2E2C8"/>
<sequence>MNELLYKIQLQIKKDDECQQRQLDETKRIKTDFMSQIQNYVITLYNFVLAMNFGVKDNEQPFNPLKKNSIQLSEDQNLSEFVDYLSSNFLDVLDACFGAETSLPKEAIELILTNFHYFWADEYCQKFYQTIVKSNQNIRAKLCRVLTFQPNTMIYFVSVLSKVFDSIDDDINTYDLINIFTEYAVKLAPMLPLFVRKCLLLMDDPHVIYFQIMEPILNNFEYFGIAHPEIRQYDLETIENLIEEIKDYFNRDSTESFIHKIIDKEEYYSSQPQEIKIIDVISEYKQFTLVTPGIFSINYPNFKFASKPPQIPVFVNSNTKIERDPPPEFQLDETYEAIIQFLLHAQLNRVSSVDGDNPMNYFQSLCDLSSVYGDPDLEDDLDKLMRLVQFDSLKELLEKLENYYQAKMQHIQFNPLKVITQYSLQNRYIQRLLDFVAKIENRKIEAIEYNSMLSKLKNIDDLAVHDKNGDFSESFCEVFTKISNQLGATSLSELRAVFNTIGIKNRIFTKMGNSLIEKDSRFRFCICHFSTEIINTQSADFMEQFKNDPSKFEVFVEEISVATRSVSPLEACSHISNCIQLLCSLLESVGLKEIGADQITPIFIVAICIAHPSGLIILSEIMFKCIVPLFTIKSPLDRQIEYSCVQFVSAVKCINEFLASKQ</sequence>
<proteinExistence type="predicted"/>
<accession>A2E2C8</accession>
<evidence type="ECO:0000313" key="3">
    <source>
        <dbReference type="Proteomes" id="UP000001542"/>
    </source>
</evidence>
<evidence type="ECO:0000259" key="1">
    <source>
        <dbReference type="PROSITE" id="PS51205"/>
    </source>
</evidence>
<gene>
    <name evidence="2" type="ORF">TVAG_097980</name>
</gene>
<dbReference type="OrthoDB" id="10671003at2759"/>
<feature type="domain" description="VPS9" evidence="1">
    <location>
        <begin position="516"/>
        <end position="662"/>
    </location>
</feature>
<dbReference type="RefSeq" id="XP_001325451.1">
    <property type="nucleotide sequence ID" value="XM_001325416.1"/>
</dbReference>
<dbReference type="VEuPathDB" id="TrichDB:TVAG_097980"/>
<dbReference type="PROSITE" id="PS51205">
    <property type="entry name" value="VPS9"/>
    <property type="match status" value="1"/>
</dbReference>
<dbReference type="Gene3D" id="1.20.1050.80">
    <property type="entry name" value="VPS9 domain"/>
    <property type="match status" value="1"/>
</dbReference>
<organism evidence="2 3">
    <name type="scientific">Trichomonas vaginalis (strain ATCC PRA-98 / G3)</name>
    <dbReference type="NCBI Taxonomy" id="412133"/>
    <lineage>
        <taxon>Eukaryota</taxon>
        <taxon>Metamonada</taxon>
        <taxon>Parabasalia</taxon>
        <taxon>Trichomonadida</taxon>
        <taxon>Trichomonadidae</taxon>
        <taxon>Trichomonas</taxon>
    </lineage>
</organism>
<dbReference type="SUPFAM" id="SSF109993">
    <property type="entry name" value="VPS9 domain"/>
    <property type="match status" value="1"/>
</dbReference>
<reference evidence="2" key="1">
    <citation type="submission" date="2006-10" db="EMBL/GenBank/DDBJ databases">
        <authorList>
            <person name="Amadeo P."/>
            <person name="Zhao Q."/>
            <person name="Wortman J."/>
            <person name="Fraser-Liggett C."/>
            <person name="Carlton J."/>
        </authorList>
    </citation>
    <scope>NUCLEOTIDE SEQUENCE</scope>
    <source>
        <strain evidence="2">G3</strain>
    </source>
</reference>
<dbReference type="EMBL" id="DS113289">
    <property type="protein sequence ID" value="EAY13228.1"/>
    <property type="molecule type" value="Genomic_DNA"/>
</dbReference>
<name>A2E2C8_TRIV3</name>
<dbReference type="InterPro" id="IPR037191">
    <property type="entry name" value="VPS9_dom_sf"/>
</dbReference>
<keyword evidence="3" id="KW-1185">Reference proteome</keyword>
<evidence type="ECO:0000313" key="2">
    <source>
        <dbReference type="EMBL" id="EAY13228.1"/>
    </source>
</evidence>
<dbReference type="InterPro" id="IPR003123">
    <property type="entry name" value="VPS9"/>
</dbReference>